<protein>
    <recommendedName>
        <fullName evidence="3">DUF3820 family protein</fullName>
    </recommendedName>
</protein>
<evidence type="ECO:0000313" key="1">
    <source>
        <dbReference type="EMBL" id="TKC03095.1"/>
    </source>
</evidence>
<gene>
    <name evidence="1" type="ORF">FA045_00565</name>
</gene>
<accession>A0A4U1CAU4</accession>
<dbReference type="InterPro" id="IPR024530">
    <property type="entry name" value="QSregVF_b"/>
</dbReference>
<proteinExistence type="predicted"/>
<sequence length="71" mass="8166">MLDPNLLLELVKMKMPYGKYKGWMLCSLPEPYLVWYHSKGFPAGKLGGLLATMYEIKANGLEYLLEPLKKM</sequence>
<dbReference type="Pfam" id="PF12843">
    <property type="entry name" value="QSregVF_b"/>
    <property type="match status" value="1"/>
</dbReference>
<keyword evidence="2" id="KW-1185">Reference proteome</keyword>
<comment type="caution">
    <text evidence="1">The sequence shown here is derived from an EMBL/GenBank/DDBJ whole genome shotgun (WGS) entry which is preliminary data.</text>
</comment>
<dbReference type="EMBL" id="SWBO01000001">
    <property type="protein sequence ID" value="TKC03095.1"/>
    <property type="molecule type" value="Genomic_DNA"/>
</dbReference>
<reference evidence="1 2" key="1">
    <citation type="submission" date="2019-04" db="EMBL/GenBank/DDBJ databases">
        <title>Pedobacter sp. AR-2-6 sp. nov., isolated from Arctic soil.</title>
        <authorList>
            <person name="Dahal R.H."/>
            <person name="Kim D.-U."/>
        </authorList>
    </citation>
    <scope>NUCLEOTIDE SEQUENCE [LARGE SCALE GENOMIC DNA]</scope>
    <source>
        <strain evidence="1 2">AR-2-6</strain>
    </source>
</reference>
<organism evidence="1 2">
    <name type="scientific">Pedobacter cryotolerans</name>
    <dbReference type="NCBI Taxonomy" id="2571270"/>
    <lineage>
        <taxon>Bacteria</taxon>
        <taxon>Pseudomonadati</taxon>
        <taxon>Bacteroidota</taxon>
        <taxon>Sphingobacteriia</taxon>
        <taxon>Sphingobacteriales</taxon>
        <taxon>Sphingobacteriaceae</taxon>
        <taxon>Pedobacter</taxon>
    </lineage>
</organism>
<evidence type="ECO:0008006" key="3">
    <source>
        <dbReference type="Google" id="ProtNLM"/>
    </source>
</evidence>
<dbReference type="Proteomes" id="UP000310477">
    <property type="component" value="Unassembled WGS sequence"/>
</dbReference>
<dbReference type="AlphaFoldDB" id="A0A4U1CAU4"/>
<name>A0A4U1CAU4_9SPHI</name>
<evidence type="ECO:0000313" key="2">
    <source>
        <dbReference type="Proteomes" id="UP000310477"/>
    </source>
</evidence>
<dbReference type="OrthoDB" id="9807855at2"/>
<dbReference type="RefSeq" id="WP_136873367.1">
    <property type="nucleotide sequence ID" value="NZ_SWBO01000001.1"/>
</dbReference>